<organism evidence="5 6">
    <name type="scientific">Camelina sativa</name>
    <name type="common">False flax</name>
    <name type="synonym">Myagrum sativum</name>
    <dbReference type="NCBI Taxonomy" id="90675"/>
    <lineage>
        <taxon>Eukaryota</taxon>
        <taxon>Viridiplantae</taxon>
        <taxon>Streptophyta</taxon>
        <taxon>Embryophyta</taxon>
        <taxon>Tracheophyta</taxon>
        <taxon>Spermatophyta</taxon>
        <taxon>Magnoliopsida</taxon>
        <taxon>eudicotyledons</taxon>
        <taxon>Gunneridae</taxon>
        <taxon>Pentapetalae</taxon>
        <taxon>rosids</taxon>
        <taxon>malvids</taxon>
        <taxon>Brassicales</taxon>
        <taxon>Brassicaceae</taxon>
        <taxon>Camelineae</taxon>
        <taxon>Camelina</taxon>
    </lineage>
</organism>
<reference evidence="6" key="2">
    <citation type="submission" date="2025-08" db="UniProtKB">
        <authorList>
            <consortium name="RefSeq"/>
        </authorList>
    </citation>
    <scope>IDENTIFICATION</scope>
    <source>
        <tissue evidence="6">Leaf</tissue>
    </source>
</reference>
<dbReference type="InterPro" id="IPR000504">
    <property type="entry name" value="RRM_dom"/>
</dbReference>
<protein>
    <submittedName>
        <fullName evidence="6">UBP1-associated proteins 1B-like</fullName>
    </submittedName>
</protein>
<dbReference type="InterPro" id="IPR050886">
    <property type="entry name" value="RNA-binding_reg"/>
</dbReference>
<feature type="compositionally biased region" description="Basic residues" evidence="3">
    <location>
        <begin position="93"/>
        <end position="102"/>
    </location>
</feature>
<dbReference type="InterPro" id="IPR012677">
    <property type="entry name" value="Nucleotide-bd_a/b_plait_sf"/>
</dbReference>
<evidence type="ECO:0000256" key="1">
    <source>
        <dbReference type="ARBA" id="ARBA00022884"/>
    </source>
</evidence>
<evidence type="ECO:0000259" key="4">
    <source>
        <dbReference type="PROSITE" id="PS50102"/>
    </source>
</evidence>
<feature type="region of interest" description="Disordered" evidence="3">
    <location>
        <begin position="1"/>
        <end position="115"/>
    </location>
</feature>
<dbReference type="SUPFAM" id="SSF54928">
    <property type="entry name" value="RNA-binding domain, RBD"/>
    <property type="match status" value="1"/>
</dbReference>
<dbReference type="Gene3D" id="3.30.70.330">
    <property type="match status" value="1"/>
</dbReference>
<dbReference type="Pfam" id="PF00076">
    <property type="entry name" value="RRM_1"/>
    <property type="match status" value="1"/>
</dbReference>
<dbReference type="PROSITE" id="PS50102">
    <property type="entry name" value="RRM"/>
    <property type="match status" value="1"/>
</dbReference>
<evidence type="ECO:0000313" key="6">
    <source>
        <dbReference type="RefSeq" id="XP_019085683.1"/>
    </source>
</evidence>
<dbReference type="InterPro" id="IPR035979">
    <property type="entry name" value="RBD_domain_sf"/>
</dbReference>
<proteinExistence type="predicted"/>
<evidence type="ECO:0000313" key="5">
    <source>
        <dbReference type="Proteomes" id="UP000694864"/>
    </source>
</evidence>
<name>A0ABM1QFZ5_CAMSA</name>
<sequence length="441" mass="49280">MTKDREERKREKKERKEKKLREAEELAVKEKKISKKHKSKSKETEKPKKKSKRHVVEEEEQSPKKSKESKKKHKRLISSDDSEEEEQPPKKSKESKKKHKRLISSDEEEPETHQIVDTKSVKVAVVTTKKESDSDFELDKEDIKQLLESYSKEELINLIYKTAEKGSKLISAVFESADRDSNQRNIFVRGLGWDSTHENVKAAFEVYGEVEECNVVMDKDTERAKGFGFVLFKTRKGAREALRNPEKRMYNRTVVCSIAKPYNAAKTREPVESVKIDLTHTANQSEVALPGGIDLAPGHVHGLDKGHQQQQQNMAMYAGYNMPFYGHAQPPPGFNPMYGAMMANQGAMMSNQMVPGLPNYHMFGSGMMNQGPMVPPNHMGMPGQYVGDGNVNGVGVGAGLGYDEPGTYGATKPPGQYVGDGNVNGVGVGAGFDGKGAWYLR</sequence>
<evidence type="ECO:0000256" key="2">
    <source>
        <dbReference type="PROSITE-ProRule" id="PRU00176"/>
    </source>
</evidence>
<evidence type="ECO:0000256" key="3">
    <source>
        <dbReference type="SAM" id="MobiDB-lite"/>
    </source>
</evidence>
<dbReference type="SMART" id="SM00360">
    <property type="entry name" value="RRM"/>
    <property type="match status" value="1"/>
</dbReference>
<feature type="compositionally biased region" description="Basic residues" evidence="3">
    <location>
        <begin position="67"/>
        <end position="76"/>
    </location>
</feature>
<keyword evidence="1 2" id="KW-0694">RNA-binding</keyword>
<gene>
    <name evidence="6" type="primary">LOC104713654</name>
</gene>
<dbReference type="RefSeq" id="XP_019085683.1">
    <property type="nucleotide sequence ID" value="XM_019230138.1"/>
</dbReference>
<dbReference type="PANTHER" id="PTHR48024:SF9">
    <property type="entry name" value="UBP1-ASSOCIATED PROTEINS 1A-RELATED"/>
    <property type="match status" value="1"/>
</dbReference>
<feature type="domain" description="RRM" evidence="4">
    <location>
        <begin position="184"/>
        <end position="261"/>
    </location>
</feature>
<feature type="compositionally biased region" description="Basic and acidic residues" evidence="3">
    <location>
        <begin position="17"/>
        <end position="31"/>
    </location>
</feature>
<keyword evidence="5" id="KW-1185">Reference proteome</keyword>
<dbReference type="Proteomes" id="UP000694864">
    <property type="component" value="Chromosome 9"/>
</dbReference>
<dbReference type="PANTHER" id="PTHR48024">
    <property type="entry name" value="GEO13361P1-RELATED"/>
    <property type="match status" value="1"/>
</dbReference>
<reference evidence="5" key="1">
    <citation type="journal article" date="2014" name="Nat. Commun.">
        <title>The emerging biofuel crop Camelina sativa retains a highly undifferentiated hexaploid genome structure.</title>
        <authorList>
            <person name="Kagale S."/>
            <person name="Koh C."/>
            <person name="Nixon J."/>
            <person name="Bollina V."/>
            <person name="Clarke W.E."/>
            <person name="Tuteja R."/>
            <person name="Spillane C."/>
            <person name="Robinson S.J."/>
            <person name="Links M.G."/>
            <person name="Clarke C."/>
            <person name="Higgins E.E."/>
            <person name="Huebert T."/>
            <person name="Sharpe A.G."/>
            <person name="Parkin I.A."/>
        </authorList>
    </citation>
    <scope>NUCLEOTIDE SEQUENCE [LARGE SCALE GENOMIC DNA]</scope>
    <source>
        <strain evidence="5">cv. DH55</strain>
    </source>
</reference>
<dbReference type="GeneID" id="104713654"/>
<accession>A0ABM1QFZ5</accession>